<dbReference type="PANTHER" id="PTHR24418">
    <property type="entry name" value="TYROSINE-PROTEIN KINASE"/>
    <property type="match status" value="1"/>
</dbReference>
<dbReference type="FunFam" id="3.30.200.20:FF:000194">
    <property type="entry name" value="protein-tyrosine kinase 2-beta isoform X1"/>
    <property type="match status" value="1"/>
</dbReference>
<keyword evidence="4" id="KW-0963">Cytoplasm</keyword>
<evidence type="ECO:0000259" key="18">
    <source>
        <dbReference type="PROSITE" id="PS50001"/>
    </source>
</evidence>
<dbReference type="PROSITE" id="PS00109">
    <property type="entry name" value="PROTEIN_KINASE_TYR"/>
    <property type="match status" value="1"/>
</dbReference>
<protein>
    <recommendedName>
        <fullName evidence="16">Tyrosine-protein kinase</fullName>
        <ecNumber evidence="16">2.7.10.2</ecNumber>
    </recommendedName>
</protein>
<organism evidence="22">
    <name type="scientific">Nippostrongylus brasiliensis</name>
    <name type="common">Rat hookworm</name>
    <dbReference type="NCBI Taxonomy" id="27835"/>
    <lineage>
        <taxon>Eukaryota</taxon>
        <taxon>Metazoa</taxon>
        <taxon>Ecdysozoa</taxon>
        <taxon>Nematoda</taxon>
        <taxon>Chromadorea</taxon>
        <taxon>Rhabditida</taxon>
        <taxon>Rhabditina</taxon>
        <taxon>Rhabditomorpha</taxon>
        <taxon>Strongyloidea</taxon>
        <taxon>Heligmosomidae</taxon>
        <taxon>Nippostrongylus</taxon>
    </lineage>
</organism>
<evidence type="ECO:0000256" key="15">
    <source>
        <dbReference type="PROSITE-ProRule" id="PRU10141"/>
    </source>
</evidence>
<name>A0A158QWG6_NIPBR</name>
<dbReference type="GO" id="GO:0005886">
    <property type="term" value="C:plasma membrane"/>
    <property type="evidence" value="ECO:0007669"/>
    <property type="project" value="UniProtKB-SubCell"/>
</dbReference>
<dbReference type="Gene3D" id="1.10.510.10">
    <property type="entry name" value="Transferase(Phosphotransferase) domain 1"/>
    <property type="match status" value="1"/>
</dbReference>
<keyword evidence="8 15" id="KW-0067">ATP-binding</keyword>
<dbReference type="PRINTS" id="PR00109">
    <property type="entry name" value="TYRKINASE"/>
</dbReference>
<evidence type="ECO:0000256" key="3">
    <source>
        <dbReference type="ARBA" id="ARBA00022475"/>
    </source>
</evidence>
<dbReference type="InterPro" id="IPR008266">
    <property type="entry name" value="Tyr_kinase_AS"/>
</dbReference>
<dbReference type="InterPro" id="IPR035849">
    <property type="entry name" value="Fes/Fps/Fer_SH2"/>
</dbReference>
<evidence type="ECO:0000256" key="1">
    <source>
        <dbReference type="ARBA" id="ARBA00004202"/>
    </source>
</evidence>
<evidence type="ECO:0000256" key="6">
    <source>
        <dbReference type="ARBA" id="ARBA00022741"/>
    </source>
</evidence>
<dbReference type="SMART" id="SM00252">
    <property type="entry name" value="SH2"/>
    <property type="match status" value="1"/>
</dbReference>
<evidence type="ECO:0000256" key="11">
    <source>
        <dbReference type="ARBA" id="ARBA00023137"/>
    </source>
</evidence>
<dbReference type="SMART" id="SM00219">
    <property type="entry name" value="TyrKc"/>
    <property type="match status" value="1"/>
</dbReference>
<proteinExistence type="inferred from homology"/>
<dbReference type="WBParaSite" id="NBR_0000016001-mRNA-1">
    <property type="protein sequence ID" value="NBR_0000016001-mRNA-1"/>
    <property type="gene ID" value="NBR_0000016001"/>
</dbReference>
<accession>A0A158QWG6</accession>
<dbReference type="CDD" id="cd00192">
    <property type="entry name" value="PTKc"/>
    <property type="match status" value="1"/>
</dbReference>
<evidence type="ECO:0000256" key="2">
    <source>
        <dbReference type="ARBA" id="ARBA00004496"/>
    </source>
</evidence>
<dbReference type="InterPro" id="IPR000719">
    <property type="entry name" value="Prot_kinase_dom"/>
</dbReference>
<evidence type="ECO:0000256" key="5">
    <source>
        <dbReference type="ARBA" id="ARBA00022679"/>
    </source>
</evidence>
<keyword evidence="21" id="KW-1185">Reference proteome</keyword>
<feature type="domain" description="SH2" evidence="18">
    <location>
        <begin position="162"/>
        <end position="280"/>
    </location>
</feature>
<dbReference type="InterPro" id="IPR036860">
    <property type="entry name" value="SH2_dom_sf"/>
</dbReference>
<dbReference type="EMBL" id="UYSL01000043">
    <property type="protein sequence ID" value="VDL62467.1"/>
    <property type="molecule type" value="Genomic_DNA"/>
</dbReference>
<evidence type="ECO:0000259" key="19">
    <source>
        <dbReference type="PROSITE" id="PS50011"/>
    </source>
</evidence>
<feature type="domain" description="Protein kinase" evidence="19">
    <location>
        <begin position="292"/>
        <end position="553"/>
    </location>
</feature>
<dbReference type="InterPro" id="IPR011009">
    <property type="entry name" value="Kinase-like_dom_sf"/>
</dbReference>
<dbReference type="SUPFAM" id="SSF55550">
    <property type="entry name" value="SH2 domain"/>
    <property type="match status" value="1"/>
</dbReference>
<keyword evidence="9 14" id="KW-0727">SH2 domain</keyword>
<dbReference type="AlphaFoldDB" id="A0A158QWG6"/>
<dbReference type="SMART" id="SM00220">
    <property type="entry name" value="S_TKc"/>
    <property type="match status" value="1"/>
</dbReference>
<dbReference type="PROSITE" id="PS00107">
    <property type="entry name" value="PROTEIN_KINASE_ATP"/>
    <property type="match status" value="1"/>
</dbReference>
<dbReference type="GO" id="GO:0005737">
    <property type="term" value="C:cytoplasm"/>
    <property type="evidence" value="ECO:0007669"/>
    <property type="project" value="UniProtKB-SubCell"/>
</dbReference>
<evidence type="ECO:0000256" key="8">
    <source>
        <dbReference type="ARBA" id="ARBA00022840"/>
    </source>
</evidence>
<evidence type="ECO:0000313" key="21">
    <source>
        <dbReference type="Proteomes" id="UP000271162"/>
    </source>
</evidence>
<dbReference type="STRING" id="27835.A0A158QWG6"/>
<dbReference type="InterPro" id="IPR020635">
    <property type="entry name" value="Tyr_kinase_cat_dom"/>
</dbReference>
<dbReference type="Gene3D" id="3.30.200.20">
    <property type="entry name" value="Phosphorylase Kinase, domain 1"/>
    <property type="match status" value="1"/>
</dbReference>
<comment type="catalytic activity">
    <reaction evidence="12 16">
        <text>L-tyrosyl-[protein] + ATP = O-phospho-L-tyrosyl-[protein] + ADP + H(+)</text>
        <dbReference type="Rhea" id="RHEA:10596"/>
        <dbReference type="Rhea" id="RHEA-COMP:10136"/>
        <dbReference type="Rhea" id="RHEA-COMP:20101"/>
        <dbReference type="ChEBI" id="CHEBI:15378"/>
        <dbReference type="ChEBI" id="CHEBI:30616"/>
        <dbReference type="ChEBI" id="CHEBI:46858"/>
        <dbReference type="ChEBI" id="CHEBI:61978"/>
        <dbReference type="ChEBI" id="CHEBI:456216"/>
        <dbReference type="EC" id="2.7.10.2"/>
    </reaction>
</comment>
<dbReference type="Gene3D" id="3.30.505.10">
    <property type="entry name" value="SH2 domain"/>
    <property type="match status" value="1"/>
</dbReference>
<gene>
    <name evidence="20" type="ORF">NBR_LOCUS161</name>
</gene>
<dbReference type="EC" id="2.7.10.2" evidence="16"/>
<comment type="subcellular location">
    <subcellularLocation>
        <location evidence="1">Cell membrane</location>
        <topology evidence="1">Peripheral membrane protein</topology>
    </subcellularLocation>
    <subcellularLocation>
        <location evidence="2">Cytoplasm</location>
    </subcellularLocation>
</comment>
<dbReference type="OMA" id="RIKTSCK"/>
<dbReference type="InterPro" id="IPR050198">
    <property type="entry name" value="Non-receptor_tyrosine_kinases"/>
</dbReference>
<evidence type="ECO:0000313" key="20">
    <source>
        <dbReference type="EMBL" id="VDL62467.1"/>
    </source>
</evidence>
<dbReference type="InterPro" id="IPR001245">
    <property type="entry name" value="Ser-Thr/Tyr_kinase_cat_dom"/>
</dbReference>
<reference evidence="22" key="1">
    <citation type="submission" date="2016-04" db="UniProtKB">
        <authorList>
            <consortium name="WormBaseParasite"/>
        </authorList>
    </citation>
    <scope>IDENTIFICATION</scope>
</reference>
<sequence>MSFSNDWLKLKVGHEYLKEATDELLDLVDSTVFPDLALEMCLLKCTRLSQLRARLRSSDLTIRHMSRLGGSSEYTSKEKHRWAGHRMRRGYYRWTKRTEKDNRSKYTITPNVPPDKVEEARSKSHRPGSPQEKSEIRDLGADKKDDHVFDKDEEKTLKQFEFYHGFLPREDLYVLVRNVGDFLLRVSEVDNDPTKIRREIILSVSIDTSKVKSKESDIKEKDKEGEKKRGKLKNVIIRRRHNKYLVESTKLFDTLALLMDYYQKNPGKLNKFSFALTNPIKLQPWEFLHSDVKPGNLLGQGAFGEVRDGTLTLKTGEVVEVAIKVTKGSSDLCKAKIKEMMKEARLMRNFKHKNIVRIYGVAVDEQPLYILLELITGGALNSWLKANAGKVPVPEKTLMCYGAAQGVEYLHMNCCMHRDLAARNCLITADRVVKISDFGLSRMGTHYQIRKAMRLPIKWLAPETITTFSFSLKSDVFSFGVVVFEIFSDGEEPWTGKTNKEVKVHIVAGEFLSMPECLPDNLRNFINDRVFVKDPAERADMTEVVKVFEQEVLATSKSEMSGWFGRDRRKNKYASICYKLVE</sequence>
<feature type="binding site" evidence="15">
    <location>
        <position position="324"/>
    </location>
    <ligand>
        <name>ATP</name>
        <dbReference type="ChEBI" id="CHEBI:30616"/>
    </ligand>
</feature>
<keyword evidence="10" id="KW-0472">Membrane</keyword>
<evidence type="ECO:0000313" key="22">
    <source>
        <dbReference type="WBParaSite" id="NBR_0000016001-mRNA-1"/>
    </source>
</evidence>
<evidence type="ECO:0000256" key="14">
    <source>
        <dbReference type="PROSITE-ProRule" id="PRU00191"/>
    </source>
</evidence>
<keyword evidence="11 16" id="KW-0829">Tyrosine-protein kinase</keyword>
<dbReference type="GO" id="GO:0004715">
    <property type="term" value="F:non-membrane spanning protein tyrosine kinase activity"/>
    <property type="evidence" value="ECO:0007669"/>
    <property type="project" value="UniProtKB-EC"/>
</dbReference>
<dbReference type="PROSITE" id="PS50011">
    <property type="entry name" value="PROTEIN_KINASE_DOM"/>
    <property type="match status" value="1"/>
</dbReference>
<reference evidence="20 21" key="2">
    <citation type="submission" date="2018-11" db="EMBL/GenBank/DDBJ databases">
        <authorList>
            <consortium name="Pathogen Informatics"/>
        </authorList>
    </citation>
    <scope>NUCLEOTIDE SEQUENCE [LARGE SCALE GENOMIC DNA]</scope>
</reference>
<evidence type="ECO:0000256" key="4">
    <source>
        <dbReference type="ARBA" id="ARBA00022490"/>
    </source>
</evidence>
<keyword evidence="7 16" id="KW-0418">Kinase</keyword>
<feature type="region of interest" description="Disordered" evidence="17">
    <location>
        <begin position="103"/>
        <end position="147"/>
    </location>
</feature>
<evidence type="ECO:0000256" key="13">
    <source>
        <dbReference type="ARBA" id="ARBA00061333"/>
    </source>
</evidence>
<keyword evidence="6 15" id="KW-0547">Nucleotide-binding</keyword>
<keyword evidence="5 16" id="KW-0808">Transferase</keyword>
<dbReference type="PROSITE" id="PS50001">
    <property type="entry name" value="SH2"/>
    <property type="match status" value="1"/>
</dbReference>
<evidence type="ECO:0000256" key="12">
    <source>
        <dbReference type="ARBA" id="ARBA00051245"/>
    </source>
</evidence>
<dbReference type="CDD" id="cd10361">
    <property type="entry name" value="SH2_Fps_family"/>
    <property type="match status" value="1"/>
</dbReference>
<dbReference type="SUPFAM" id="SSF56112">
    <property type="entry name" value="Protein kinase-like (PK-like)"/>
    <property type="match status" value="1"/>
</dbReference>
<dbReference type="InterPro" id="IPR017441">
    <property type="entry name" value="Protein_kinase_ATP_BS"/>
</dbReference>
<feature type="compositionally biased region" description="Basic and acidic residues" evidence="17">
    <location>
        <begin position="132"/>
        <end position="147"/>
    </location>
</feature>
<evidence type="ECO:0000256" key="9">
    <source>
        <dbReference type="ARBA" id="ARBA00022999"/>
    </source>
</evidence>
<comment type="similarity">
    <text evidence="13">Belongs to the protein kinase superfamily. Tyr protein kinase family. Fes/fps subfamily.</text>
</comment>
<evidence type="ECO:0000256" key="7">
    <source>
        <dbReference type="ARBA" id="ARBA00022777"/>
    </source>
</evidence>
<dbReference type="Proteomes" id="UP000271162">
    <property type="component" value="Unassembled WGS sequence"/>
</dbReference>
<dbReference type="GO" id="GO:0005524">
    <property type="term" value="F:ATP binding"/>
    <property type="evidence" value="ECO:0007669"/>
    <property type="project" value="UniProtKB-UniRule"/>
</dbReference>
<keyword evidence="3" id="KW-1003">Cell membrane</keyword>
<evidence type="ECO:0000256" key="16">
    <source>
        <dbReference type="RuleBase" id="RU362096"/>
    </source>
</evidence>
<dbReference type="Pfam" id="PF07714">
    <property type="entry name" value="PK_Tyr_Ser-Thr"/>
    <property type="match status" value="1"/>
</dbReference>
<dbReference type="InterPro" id="IPR000980">
    <property type="entry name" value="SH2"/>
</dbReference>
<evidence type="ECO:0000256" key="17">
    <source>
        <dbReference type="SAM" id="MobiDB-lite"/>
    </source>
</evidence>
<evidence type="ECO:0000256" key="10">
    <source>
        <dbReference type="ARBA" id="ARBA00023136"/>
    </source>
</evidence>